<dbReference type="EMBL" id="JAWMWG010000001">
    <property type="protein sequence ID" value="MEJ6348458.1"/>
    <property type="molecule type" value="Genomic_DNA"/>
</dbReference>
<sequence length="120" mass="13854">MDVKQLNVKLKVGANSKREPLTNLKGIKRLFYKFVTNSTEGYEYAGGFLTIAEEGLFFKPHFLNFHRDPQFIPSSEILTVTEDPKISKMITVTTDNNSYTFIVFKRKEVKSLIDEMIVQQ</sequence>
<evidence type="ECO:0008006" key="3">
    <source>
        <dbReference type="Google" id="ProtNLM"/>
    </source>
</evidence>
<evidence type="ECO:0000313" key="2">
    <source>
        <dbReference type="Proteomes" id="UP001377804"/>
    </source>
</evidence>
<keyword evidence="2" id="KW-1185">Reference proteome</keyword>
<organism evidence="1 2">
    <name type="scientific">Holzapfeliella saturejae</name>
    <dbReference type="NCBI Taxonomy" id="3082953"/>
    <lineage>
        <taxon>Bacteria</taxon>
        <taxon>Bacillati</taxon>
        <taxon>Bacillota</taxon>
        <taxon>Bacilli</taxon>
        <taxon>Lactobacillales</taxon>
        <taxon>Lactobacillaceae</taxon>
        <taxon>Holzapfeliella</taxon>
    </lineage>
</organism>
<accession>A0ABU8SGF0</accession>
<proteinExistence type="predicted"/>
<comment type="caution">
    <text evidence="1">The sequence shown here is derived from an EMBL/GenBank/DDBJ whole genome shotgun (WGS) entry which is preliminary data.</text>
</comment>
<dbReference type="Proteomes" id="UP001377804">
    <property type="component" value="Unassembled WGS sequence"/>
</dbReference>
<gene>
    <name evidence="1" type="ORF">R4Y45_04350</name>
</gene>
<evidence type="ECO:0000313" key="1">
    <source>
        <dbReference type="EMBL" id="MEJ6348458.1"/>
    </source>
</evidence>
<reference evidence="1 2" key="1">
    <citation type="submission" date="2023-10" db="EMBL/GenBank/DDBJ databases">
        <title>Holzapfeliella saturejae sp. nov. isolated from Satureja montana flowers.</title>
        <authorList>
            <person name="Alcantara C."/>
            <person name="Zuniga M."/>
            <person name="Landete J.M."/>
            <person name="Monedero V."/>
        </authorList>
    </citation>
    <scope>NUCLEOTIDE SEQUENCE [LARGE SCALE GENOMIC DNA]</scope>
    <source>
        <strain evidence="1 2">He02</strain>
    </source>
</reference>
<protein>
    <recommendedName>
        <fullName evidence="3">GRAM domain-containing protein</fullName>
    </recommendedName>
</protein>
<dbReference type="RefSeq" id="WP_339969643.1">
    <property type="nucleotide sequence ID" value="NZ_JAWMWG010000001.1"/>
</dbReference>
<name>A0ABU8SGF0_9LACO</name>